<dbReference type="InterPro" id="IPR029063">
    <property type="entry name" value="SAM-dependent_MTases_sf"/>
</dbReference>
<gene>
    <name evidence="2" type="ORF">BECKFM1743A_GA0114220_1004214</name>
    <name evidence="4" type="ORF">BECKFM1743B_GA0114221_1004413</name>
    <name evidence="3" type="ORF">BECKFM1743C_GA0114222_1004414</name>
</gene>
<reference evidence="4" key="1">
    <citation type="submission" date="2019-02" db="EMBL/GenBank/DDBJ databases">
        <authorList>
            <person name="Gruber-Vodicka R. H."/>
            <person name="Seah K. B. B."/>
        </authorList>
    </citation>
    <scope>NUCLEOTIDE SEQUENCE</scope>
    <source>
        <strain evidence="2">BECK_BZ163</strain>
        <strain evidence="4">BECK_BZ164</strain>
        <strain evidence="3">BECK_BZ165</strain>
    </source>
</reference>
<proteinExistence type="predicted"/>
<evidence type="ECO:0000313" key="4">
    <source>
        <dbReference type="EMBL" id="VFK07565.1"/>
    </source>
</evidence>
<dbReference type="GO" id="GO:0032259">
    <property type="term" value="P:methylation"/>
    <property type="evidence" value="ECO:0007669"/>
    <property type="project" value="UniProtKB-KW"/>
</dbReference>
<dbReference type="EMBL" id="CAADEZ010000042">
    <property type="protein sequence ID" value="VFJ47021.1"/>
    <property type="molecule type" value="Genomic_DNA"/>
</dbReference>
<feature type="domain" description="Methyltransferase" evidence="1">
    <location>
        <begin position="60"/>
        <end position="156"/>
    </location>
</feature>
<dbReference type="PANTHER" id="PTHR43591">
    <property type="entry name" value="METHYLTRANSFERASE"/>
    <property type="match status" value="1"/>
</dbReference>
<dbReference type="Pfam" id="PF13649">
    <property type="entry name" value="Methyltransf_25"/>
    <property type="match status" value="1"/>
</dbReference>
<dbReference type="AlphaFoldDB" id="A0A450VS08"/>
<dbReference type="SUPFAM" id="SSF53335">
    <property type="entry name" value="S-adenosyl-L-methionine-dependent methyltransferases"/>
    <property type="match status" value="1"/>
</dbReference>
<keyword evidence="4" id="KW-0808">Transferase</keyword>
<organism evidence="4">
    <name type="scientific">Candidatus Kentrum sp. FM</name>
    <dbReference type="NCBI Taxonomy" id="2126340"/>
    <lineage>
        <taxon>Bacteria</taxon>
        <taxon>Pseudomonadati</taxon>
        <taxon>Pseudomonadota</taxon>
        <taxon>Gammaproteobacteria</taxon>
        <taxon>Candidatus Kentrum</taxon>
    </lineage>
</organism>
<protein>
    <submittedName>
        <fullName evidence="4">Methyltransferase domain-containing protein</fullName>
    </submittedName>
</protein>
<evidence type="ECO:0000313" key="2">
    <source>
        <dbReference type="EMBL" id="VFJ47021.1"/>
    </source>
</evidence>
<evidence type="ECO:0000259" key="1">
    <source>
        <dbReference type="Pfam" id="PF13649"/>
    </source>
</evidence>
<dbReference type="EMBL" id="CAADFA010000044">
    <property type="protein sequence ID" value="VFJ47361.1"/>
    <property type="molecule type" value="Genomic_DNA"/>
</dbReference>
<name>A0A450VS08_9GAMM</name>
<dbReference type="EMBL" id="CAADFL010000044">
    <property type="protein sequence ID" value="VFK07565.1"/>
    <property type="molecule type" value="Genomic_DNA"/>
</dbReference>
<dbReference type="Gene3D" id="3.40.50.150">
    <property type="entry name" value="Vaccinia Virus protein VP39"/>
    <property type="match status" value="1"/>
</dbReference>
<sequence>MMATLATEPIEWTQRVPERETMDDAAENAAYDRLATTWLSRVIYPILIRELDLQRCSIRILDACSGTGRFTLALARAYPNASIEGIDLSMSMLRLAHAHARAANITERVIFSQQNVSQMAFEDNFFDVAFSYGSLHHWNAPQAVFAELARVVRPGGSILVGDWRRDPVPLRFFRSIEGTKEWDLMVASVRAAYQEDEVQSFLKSLASVANWQIRRHAMGLLIRGDVTGDN</sequence>
<dbReference type="GO" id="GO:0008168">
    <property type="term" value="F:methyltransferase activity"/>
    <property type="evidence" value="ECO:0007669"/>
    <property type="project" value="UniProtKB-KW"/>
</dbReference>
<dbReference type="InterPro" id="IPR041698">
    <property type="entry name" value="Methyltransf_25"/>
</dbReference>
<evidence type="ECO:0000313" key="3">
    <source>
        <dbReference type="EMBL" id="VFJ47361.1"/>
    </source>
</evidence>
<accession>A0A450VS08</accession>
<dbReference type="CDD" id="cd02440">
    <property type="entry name" value="AdoMet_MTases"/>
    <property type="match status" value="1"/>
</dbReference>
<keyword evidence="4" id="KW-0489">Methyltransferase</keyword>